<dbReference type="Proteomes" id="UP000238937">
    <property type="component" value="Unassembled WGS sequence"/>
</dbReference>
<reference evidence="1 2" key="1">
    <citation type="submission" date="2018-03" db="EMBL/GenBank/DDBJ databases">
        <title>The ancient ancestry and fast evolution of plastids.</title>
        <authorList>
            <person name="Moore K.R."/>
            <person name="Magnabosco C."/>
            <person name="Momper L."/>
            <person name="Gold D.A."/>
            <person name="Bosak T."/>
            <person name="Fournier G.P."/>
        </authorList>
    </citation>
    <scope>NUCLEOTIDE SEQUENCE [LARGE SCALE GENOMIC DNA]</scope>
    <source>
        <strain evidence="1 2">CCALA 037</strain>
    </source>
</reference>
<evidence type="ECO:0000313" key="2">
    <source>
        <dbReference type="Proteomes" id="UP000238937"/>
    </source>
</evidence>
<organism evidence="1 2">
    <name type="scientific">Chamaesiphon polymorphus CCALA 037</name>
    <dbReference type="NCBI Taxonomy" id="2107692"/>
    <lineage>
        <taxon>Bacteria</taxon>
        <taxon>Bacillati</taxon>
        <taxon>Cyanobacteriota</taxon>
        <taxon>Cyanophyceae</taxon>
        <taxon>Gomontiellales</taxon>
        <taxon>Chamaesiphonaceae</taxon>
        <taxon>Chamaesiphon</taxon>
    </lineage>
</organism>
<evidence type="ECO:0000313" key="1">
    <source>
        <dbReference type="EMBL" id="PSB51965.1"/>
    </source>
</evidence>
<proteinExistence type="predicted"/>
<keyword evidence="2" id="KW-1185">Reference proteome</keyword>
<sequence length="159" mass="16124">MTAYTPDELNAIASAPMTVGMAVAIADMGIISSAIEAVALTKEIVGAGKKYPNNSIVQSVFSEAVLASGKIQRKKPDFKPEDIESGAFVTKAIASVDLALAAIGDKATPAEITEFKQFVYACAEAVASAAGSGLFGSGDPKISPAEASALSKIKAGLSI</sequence>
<comment type="caution">
    <text evidence="1">The sequence shown here is derived from an EMBL/GenBank/DDBJ whole genome shotgun (WGS) entry which is preliminary data.</text>
</comment>
<dbReference type="AlphaFoldDB" id="A0A2T1G403"/>
<dbReference type="EMBL" id="PVWO01000341">
    <property type="protein sequence ID" value="PSB51965.1"/>
    <property type="molecule type" value="Genomic_DNA"/>
</dbReference>
<dbReference type="OrthoDB" id="582944at2"/>
<dbReference type="RefSeq" id="WP_106309419.1">
    <property type="nucleotide sequence ID" value="NZ_PVWO01000341.1"/>
</dbReference>
<accession>A0A2T1G403</accession>
<gene>
    <name evidence="1" type="ORF">C7B77_21000</name>
</gene>
<name>A0A2T1G403_9CYAN</name>
<protein>
    <submittedName>
        <fullName evidence="1">Uncharacterized protein</fullName>
    </submittedName>
</protein>